<organism evidence="1">
    <name type="scientific">Hordeum vulgare subsp. vulgare</name>
    <name type="common">Domesticated barley</name>
    <dbReference type="NCBI Taxonomy" id="112509"/>
    <lineage>
        <taxon>Eukaryota</taxon>
        <taxon>Viridiplantae</taxon>
        <taxon>Streptophyta</taxon>
        <taxon>Embryophyta</taxon>
        <taxon>Tracheophyta</taxon>
        <taxon>Spermatophyta</taxon>
        <taxon>Magnoliopsida</taxon>
        <taxon>Liliopsida</taxon>
        <taxon>Poales</taxon>
        <taxon>Poaceae</taxon>
        <taxon>BOP clade</taxon>
        <taxon>Pooideae</taxon>
        <taxon>Triticodae</taxon>
        <taxon>Triticeae</taxon>
        <taxon>Hordeinae</taxon>
        <taxon>Hordeum</taxon>
    </lineage>
</organism>
<dbReference type="EMBL" id="AK370221">
    <property type="protein sequence ID" value="BAK01422.1"/>
    <property type="molecule type" value="mRNA"/>
</dbReference>
<name>F2E250_HORVV</name>
<accession>F2E250</accession>
<evidence type="ECO:0000313" key="1">
    <source>
        <dbReference type="EMBL" id="BAK01422.1"/>
    </source>
</evidence>
<protein>
    <submittedName>
        <fullName evidence="1">Predicted protein</fullName>
    </submittedName>
</protein>
<dbReference type="AlphaFoldDB" id="F2E250"/>
<proteinExistence type="evidence at transcript level"/>
<reference evidence="1" key="1">
    <citation type="journal article" date="2011" name="Plant Physiol.">
        <title>Comprehensive sequence analysis of 24,783 barley full-length cDNAs derived from 12 clone libraries.</title>
        <authorList>
            <person name="Matsumoto T."/>
            <person name="Tanaka T."/>
            <person name="Sakai H."/>
            <person name="Amano N."/>
            <person name="Kanamori H."/>
            <person name="Kurita K."/>
            <person name="Kikuta A."/>
            <person name="Kamiya K."/>
            <person name="Yamamoto M."/>
            <person name="Ikawa H."/>
            <person name="Fujii N."/>
            <person name="Hori K."/>
            <person name="Itoh T."/>
            <person name="Sato K."/>
        </authorList>
    </citation>
    <scope>NUCLEOTIDE SEQUENCE</scope>
    <source>
        <tissue evidence="1">Shoot and root</tissue>
    </source>
</reference>
<sequence length="31" mass="3659">MMAPLYIVFLVEFLVWAKVVPLRCVMVMYVP</sequence>